<dbReference type="PANTHER" id="PTHR11614">
    <property type="entry name" value="PHOSPHOLIPASE-RELATED"/>
    <property type="match status" value="1"/>
</dbReference>
<dbReference type="InterPro" id="IPR022742">
    <property type="entry name" value="Hydrolase_4"/>
</dbReference>
<evidence type="ECO:0000313" key="2">
    <source>
        <dbReference type="EMBL" id="VWP01007.1"/>
    </source>
</evidence>
<gene>
    <name evidence="2" type="primary">Q9C0L9</name>
</gene>
<evidence type="ECO:0000259" key="1">
    <source>
        <dbReference type="Pfam" id="PF12146"/>
    </source>
</evidence>
<dbReference type="Pfam" id="PF12146">
    <property type="entry name" value="Hydrolase_4"/>
    <property type="match status" value="2"/>
</dbReference>
<reference evidence="2" key="1">
    <citation type="submission" date="2019-10" db="EMBL/GenBank/DDBJ databases">
        <authorList>
            <person name="Nor Muhammad N."/>
        </authorList>
    </citation>
    <scope>NUCLEOTIDE SEQUENCE</scope>
</reference>
<feature type="domain" description="Serine aminopeptidase S33" evidence="1">
    <location>
        <begin position="123"/>
        <end position="276"/>
    </location>
</feature>
<name>A0A5K1K5U8_9APHY</name>
<dbReference type="GO" id="GO:0016787">
    <property type="term" value="F:hydrolase activity"/>
    <property type="evidence" value="ECO:0007669"/>
    <property type="project" value="UniProtKB-KW"/>
</dbReference>
<sequence length="368" mass="40275">MVGLTDPAKAGFMRTGFTAPTLTLHRRPSGLPFQARHPAWHLFPLVFSPSDGCGQWTPSFPSYNSSNSPSSPPTSSRPKLKVFALLRHNHHLRDVVKCSFTEAWLDGRDGHHFYTRTYPATTPQKAVLVFVHGFGDHISRYEDIHPRFAAHGITVFAYDMRGFGRTALDEEHRSPGELYGKTSRPLELGDLDWWVNHVAGTYPGVPIFVMGHSAGGGMVLAFGALSGPPPSPETVAKVSGIIAQCPLVRLTHPNGKVATAVLNGLSKLSPAFQVPAPMPENGEELLQTGYKRWPSNLPMITTWGTADEVNCPKAGVAFYNKLQIEDKKLVEYDGALHDLLHEAEDIPDKVIGEYVAFIEAHLSGRPSA</sequence>
<proteinExistence type="predicted"/>
<dbReference type="Gene3D" id="3.40.50.1820">
    <property type="entry name" value="alpha/beta hydrolase"/>
    <property type="match status" value="1"/>
</dbReference>
<dbReference type="EC" id="3.6.5.-" evidence="2"/>
<dbReference type="InterPro" id="IPR051044">
    <property type="entry name" value="MAG_DAG_Lipase"/>
</dbReference>
<accession>A0A5K1K5U8</accession>
<feature type="domain" description="Serine aminopeptidase S33" evidence="1">
    <location>
        <begin position="296"/>
        <end position="343"/>
    </location>
</feature>
<dbReference type="EMBL" id="LR729028">
    <property type="protein sequence ID" value="VWP01007.1"/>
    <property type="molecule type" value="Genomic_DNA"/>
</dbReference>
<organism evidence="2">
    <name type="scientific">Ganoderma boninense</name>
    <dbReference type="NCBI Taxonomy" id="34458"/>
    <lineage>
        <taxon>Eukaryota</taxon>
        <taxon>Fungi</taxon>
        <taxon>Dikarya</taxon>
        <taxon>Basidiomycota</taxon>
        <taxon>Agaricomycotina</taxon>
        <taxon>Agaricomycetes</taxon>
        <taxon>Polyporales</taxon>
        <taxon>Polyporaceae</taxon>
        <taxon>Ganoderma</taxon>
    </lineage>
</organism>
<keyword evidence="2" id="KW-0378">Hydrolase</keyword>
<dbReference type="SUPFAM" id="SSF53474">
    <property type="entry name" value="alpha/beta-Hydrolases"/>
    <property type="match status" value="1"/>
</dbReference>
<protein>
    <submittedName>
        <fullName evidence="2">Protein SEY1 (EC)</fullName>
        <ecNumber evidence="2">3.6.5.-</ecNumber>
    </submittedName>
</protein>
<dbReference type="InterPro" id="IPR029058">
    <property type="entry name" value="AB_hydrolase_fold"/>
</dbReference>
<dbReference type="AlphaFoldDB" id="A0A5K1K5U8"/>